<feature type="compositionally biased region" description="Low complexity" evidence="3">
    <location>
        <begin position="1257"/>
        <end position="1267"/>
    </location>
</feature>
<evidence type="ECO:0000259" key="4">
    <source>
        <dbReference type="PROSITE" id="PS50031"/>
    </source>
</evidence>
<dbReference type="GO" id="GO:0150007">
    <property type="term" value="P:clathrin-dependent synaptic vesicle endocytosis"/>
    <property type="evidence" value="ECO:0007669"/>
    <property type="project" value="TreeGrafter"/>
</dbReference>
<feature type="compositionally biased region" description="Polar residues" evidence="3">
    <location>
        <begin position="1243"/>
        <end position="1256"/>
    </location>
</feature>
<evidence type="ECO:0000256" key="3">
    <source>
        <dbReference type="SAM" id="MobiDB-lite"/>
    </source>
</evidence>
<feature type="compositionally biased region" description="Low complexity" evidence="3">
    <location>
        <begin position="2044"/>
        <end position="2082"/>
    </location>
</feature>
<feature type="compositionally biased region" description="Polar residues" evidence="3">
    <location>
        <begin position="1148"/>
        <end position="1172"/>
    </location>
</feature>
<feature type="domain" description="EH" evidence="4">
    <location>
        <begin position="116"/>
        <end position="193"/>
    </location>
</feature>
<feature type="compositionally biased region" description="Low complexity" evidence="3">
    <location>
        <begin position="748"/>
        <end position="760"/>
    </location>
</feature>
<evidence type="ECO:0000259" key="5">
    <source>
        <dbReference type="PROSITE" id="PS50222"/>
    </source>
</evidence>
<dbReference type="PANTHER" id="PTHR11216">
    <property type="entry name" value="EH DOMAIN"/>
    <property type="match status" value="1"/>
</dbReference>
<dbReference type="GO" id="GO:0005737">
    <property type="term" value="C:cytoplasm"/>
    <property type="evidence" value="ECO:0007669"/>
    <property type="project" value="TreeGrafter"/>
</dbReference>
<feature type="compositionally biased region" description="Polar residues" evidence="3">
    <location>
        <begin position="943"/>
        <end position="966"/>
    </location>
</feature>
<feature type="compositionally biased region" description="Basic and acidic residues" evidence="3">
    <location>
        <begin position="577"/>
        <end position="587"/>
    </location>
</feature>
<dbReference type="InterPro" id="IPR011992">
    <property type="entry name" value="EF-hand-dom_pair"/>
</dbReference>
<dbReference type="InterPro" id="IPR000261">
    <property type="entry name" value="EH_dom"/>
</dbReference>
<name>A0AAN8JXY8_PATCE</name>
<feature type="compositionally biased region" description="Basic and acidic residues" evidence="3">
    <location>
        <begin position="1121"/>
        <end position="1147"/>
    </location>
</feature>
<feature type="region of interest" description="Disordered" evidence="3">
    <location>
        <begin position="1522"/>
        <end position="1551"/>
    </location>
</feature>
<feature type="compositionally biased region" description="Basic and acidic residues" evidence="3">
    <location>
        <begin position="1027"/>
        <end position="1041"/>
    </location>
</feature>
<feature type="region of interest" description="Disordered" evidence="3">
    <location>
        <begin position="2252"/>
        <end position="2383"/>
    </location>
</feature>
<feature type="region of interest" description="Disordered" evidence="3">
    <location>
        <begin position="1282"/>
        <end position="1314"/>
    </location>
</feature>
<dbReference type="EMBL" id="JAZGQO010000003">
    <property type="protein sequence ID" value="KAK6188099.1"/>
    <property type="molecule type" value="Genomic_DNA"/>
</dbReference>
<feature type="domain" description="EF-hand" evidence="5">
    <location>
        <begin position="149"/>
        <end position="184"/>
    </location>
</feature>
<feature type="compositionally biased region" description="Pro residues" evidence="3">
    <location>
        <begin position="1071"/>
        <end position="1084"/>
    </location>
</feature>
<feature type="compositionally biased region" description="Basic and acidic residues" evidence="3">
    <location>
        <begin position="815"/>
        <end position="828"/>
    </location>
</feature>
<feature type="compositionally biased region" description="Polar residues" evidence="3">
    <location>
        <begin position="1426"/>
        <end position="1474"/>
    </location>
</feature>
<feature type="coiled-coil region" evidence="2">
    <location>
        <begin position="209"/>
        <end position="252"/>
    </location>
</feature>
<evidence type="ECO:0000256" key="1">
    <source>
        <dbReference type="ARBA" id="ARBA00022837"/>
    </source>
</evidence>
<keyword evidence="2" id="KW-0175">Coiled coil</keyword>
<keyword evidence="7" id="KW-1185">Reference proteome</keyword>
<feature type="region of interest" description="Disordered" evidence="3">
    <location>
        <begin position="1230"/>
        <end position="1267"/>
    </location>
</feature>
<feature type="compositionally biased region" description="Polar residues" evidence="3">
    <location>
        <begin position="1985"/>
        <end position="1996"/>
    </location>
</feature>
<feature type="region of interest" description="Disordered" evidence="3">
    <location>
        <begin position="1593"/>
        <end position="1623"/>
    </location>
</feature>
<dbReference type="GO" id="GO:0097708">
    <property type="term" value="C:intracellular vesicle"/>
    <property type="evidence" value="ECO:0007669"/>
    <property type="project" value="TreeGrafter"/>
</dbReference>
<feature type="compositionally biased region" description="Basic and acidic residues" evidence="3">
    <location>
        <begin position="1231"/>
        <end position="1240"/>
    </location>
</feature>
<dbReference type="GO" id="GO:0005509">
    <property type="term" value="F:calcium ion binding"/>
    <property type="evidence" value="ECO:0007669"/>
    <property type="project" value="InterPro"/>
</dbReference>
<feature type="compositionally biased region" description="Basic and acidic residues" evidence="3">
    <location>
        <begin position="616"/>
        <end position="626"/>
    </location>
</feature>
<dbReference type="Pfam" id="PF12763">
    <property type="entry name" value="EH"/>
    <property type="match status" value="2"/>
</dbReference>
<dbReference type="SUPFAM" id="SSF47473">
    <property type="entry name" value="EF-hand"/>
    <property type="match status" value="2"/>
</dbReference>
<feature type="region of interest" description="Disordered" evidence="3">
    <location>
        <begin position="1957"/>
        <end position="1996"/>
    </location>
</feature>
<feature type="compositionally biased region" description="Polar residues" evidence="3">
    <location>
        <begin position="2273"/>
        <end position="2283"/>
    </location>
</feature>
<dbReference type="GO" id="GO:0060090">
    <property type="term" value="F:molecular adaptor activity"/>
    <property type="evidence" value="ECO:0007669"/>
    <property type="project" value="TreeGrafter"/>
</dbReference>
<keyword evidence="1" id="KW-0106">Calcium</keyword>
<evidence type="ECO:0000256" key="2">
    <source>
        <dbReference type="SAM" id="Coils"/>
    </source>
</evidence>
<comment type="caution">
    <text evidence="6">The sequence shown here is derived from an EMBL/GenBank/DDBJ whole genome shotgun (WGS) entry which is preliminary data.</text>
</comment>
<feature type="compositionally biased region" description="Polar residues" evidence="3">
    <location>
        <begin position="1288"/>
        <end position="1300"/>
    </location>
</feature>
<accession>A0AAN8JXY8</accession>
<dbReference type="InterPro" id="IPR002048">
    <property type="entry name" value="EF_hand_dom"/>
</dbReference>
<feature type="compositionally biased region" description="Low complexity" evidence="3">
    <location>
        <begin position="638"/>
        <end position="656"/>
    </location>
</feature>
<feature type="region of interest" description="Disordered" evidence="3">
    <location>
        <begin position="1395"/>
        <end position="1481"/>
    </location>
</feature>
<feature type="region of interest" description="Disordered" evidence="3">
    <location>
        <begin position="2044"/>
        <end position="2227"/>
    </location>
</feature>
<feature type="compositionally biased region" description="Low complexity" evidence="3">
    <location>
        <begin position="1601"/>
        <end position="1616"/>
    </location>
</feature>
<protein>
    <submittedName>
        <fullName evidence="6">Uncharacterized protein</fullName>
    </submittedName>
</protein>
<gene>
    <name evidence="6" type="ORF">SNE40_004355</name>
</gene>
<feature type="compositionally biased region" description="Polar residues" evidence="3">
    <location>
        <begin position="1186"/>
        <end position="1202"/>
    </location>
</feature>
<dbReference type="PROSITE" id="PS50031">
    <property type="entry name" value="EH"/>
    <property type="match status" value="2"/>
</dbReference>
<evidence type="ECO:0000313" key="7">
    <source>
        <dbReference type="Proteomes" id="UP001347796"/>
    </source>
</evidence>
<feature type="compositionally biased region" description="Low complexity" evidence="3">
    <location>
        <begin position="695"/>
        <end position="714"/>
    </location>
</feature>
<feature type="region of interest" description="Disordered" evidence="3">
    <location>
        <begin position="932"/>
        <end position="1212"/>
    </location>
</feature>
<dbReference type="GO" id="GO:0042734">
    <property type="term" value="C:presynaptic membrane"/>
    <property type="evidence" value="ECO:0007669"/>
    <property type="project" value="TreeGrafter"/>
</dbReference>
<dbReference type="PROSITE" id="PS50222">
    <property type="entry name" value="EF_HAND_2"/>
    <property type="match status" value="1"/>
</dbReference>
<feature type="compositionally biased region" description="Basic and acidic residues" evidence="3">
    <location>
        <begin position="664"/>
        <end position="679"/>
    </location>
</feature>
<feature type="compositionally biased region" description="Low complexity" evidence="3">
    <location>
        <begin position="1203"/>
        <end position="1212"/>
    </location>
</feature>
<feature type="compositionally biased region" description="Polar residues" evidence="3">
    <location>
        <begin position="2207"/>
        <end position="2227"/>
    </location>
</feature>
<dbReference type="SMART" id="SM00054">
    <property type="entry name" value="EFh"/>
    <property type="match status" value="3"/>
</dbReference>
<organism evidence="6 7">
    <name type="scientific">Patella caerulea</name>
    <name type="common">Rayed Mediterranean limpet</name>
    <dbReference type="NCBI Taxonomy" id="87958"/>
    <lineage>
        <taxon>Eukaryota</taxon>
        <taxon>Metazoa</taxon>
        <taxon>Spiralia</taxon>
        <taxon>Lophotrochozoa</taxon>
        <taxon>Mollusca</taxon>
        <taxon>Gastropoda</taxon>
        <taxon>Patellogastropoda</taxon>
        <taxon>Patelloidea</taxon>
        <taxon>Patellidae</taxon>
        <taxon>Patella</taxon>
    </lineage>
</organism>
<feature type="compositionally biased region" description="Basic and acidic residues" evidence="3">
    <location>
        <begin position="2313"/>
        <end position="2344"/>
    </location>
</feature>
<feature type="domain" description="EH" evidence="4">
    <location>
        <begin position="18"/>
        <end position="106"/>
    </location>
</feature>
<dbReference type="PROSITE" id="PS00018">
    <property type="entry name" value="EF_HAND_1"/>
    <property type="match status" value="2"/>
</dbReference>
<proteinExistence type="predicted"/>
<reference evidence="6 7" key="1">
    <citation type="submission" date="2024-01" db="EMBL/GenBank/DDBJ databases">
        <title>The genome of the rayed Mediterranean limpet Patella caerulea (Linnaeus, 1758).</title>
        <authorList>
            <person name="Anh-Thu Weber A."/>
            <person name="Halstead-Nussloch G."/>
        </authorList>
    </citation>
    <scope>NUCLEOTIDE SEQUENCE [LARGE SCALE GENOMIC DNA]</scope>
    <source>
        <strain evidence="6">AATW-2023a</strain>
        <tissue evidence="6">Whole specimen</tissue>
    </source>
</reference>
<dbReference type="SMART" id="SM00027">
    <property type="entry name" value="EH"/>
    <property type="match status" value="2"/>
</dbReference>
<feature type="compositionally biased region" description="Polar residues" evidence="3">
    <location>
        <begin position="793"/>
        <end position="814"/>
    </location>
</feature>
<dbReference type="InterPro" id="IPR018247">
    <property type="entry name" value="EF_Hand_1_Ca_BS"/>
</dbReference>
<dbReference type="CDD" id="cd00052">
    <property type="entry name" value="EH"/>
    <property type="match status" value="2"/>
</dbReference>
<feature type="compositionally biased region" description="Basic and acidic residues" evidence="3">
    <location>
        <begin position="540"/>
        <end position="562"/>
    </location>
</feature>
<dbReference type="Gene3D" id="1.10.238.10">
    <property type="entry name" value="EF-hand"/>
    <property type="match status" value="2"/>
</dbReference>
<feature type="region of interest" description="Disordered" evidence="3">
    <location>
        <begin position="504"/>
        <end position="901"/>
    </location>
</feature>
<evidence type="ECO:0000313" key="6">
    <source>
        <dbReference type="EMBL" id="KAK6188099.1"/>
    </source>
</evidence>
<feature type="compositionally biased region" description="Basic and acidic residues" evidence="3">
    <location>
        <begin position="2150"/>
        <end position="2171"/>
    </location>
</feature>
<feature type="compositionally biased region" description="Basic and acidic residues" evidence="3">
    <location>
        <begin position="1357"/>
        <end position="1377"/>
    </location>
</feature>
<feature type="compositionally biased region" description="Low complexity" evidence="3">
    <location>
        <begin position="843"/>
        <end position="864"/>
    </location>
</feature>
<feature type="region of interest" description="Disordered" evidence="3">
    <location>
        <begin position="1357"/>
        <end position="1379"/>
    </location>
</feature>
<feature type="compositionally biased region" description="Low complexity" evidence="3">
    <location>
        <begin position="2183"/>
        <end position="2203"/>
    </location>
</feature>
<dbReference type="PANTHER" id="PTHR11216:SF170">
    <property type="entry name" value="DYNAMIN ASSOCIATED PROTEIN 160, ISOFORM D"/>
    <property type="match status" value="1"/>
</dbReference>
<dbReference type="Proteomes" id="UP001347796">
    <property type="component" value="Unassembled WGS sequence"/>
</dbReference>
<sequence length="2383" mass="269497">MTDNSKEKSEWSAVNQDARILYSSLFYSQGPVDGYLIGEKARDFFLPSGLHLPVLSQIWNLADISNDNLLTVEEFILTMHFCHGALQGKKLPRTLTPSLRPPDKTPIALPFLTEEEKIIFSKIFEAINVDKTGFIEGSTAREIFQQTGLTSDQLALVWDLADINRDGRLDYGEWTVACQLIKLAKQGQSLEVPINVFTNLPDRIAPGSLQAGKKRVAEYEEKKQKLMSLKERRRIQAEREKKRLELTQAKIQLITQLYDVLEKAGNPHLPELQQRLTQDRDYIDKQEEIVFRLKKEHERVRQDTVKIILGEQKVSNDVRQIKEQTDELYKNLRSSHSKATKDPDPFHQLFEERKGNKHTEHVETDLFSPFCVNVFSKSFLKKLQPKGKDIFNEQNHKKMSDILNNCRDVNTEFLKSLDQNLNNVNNTDALEEDQIFKSISGSTDDKSWLGLTCELQPKDQQMSELLQKLQDLKTEFIKLNNEGGQLVFKNPDDYLSRKLAREEEEKQEKFRQHRRASDKRSLSGTPDSLKRRSVNSTPESYKRRQDTSDGHKRRSYIERNDEATQAAREYRLKRRSLHSEHSSDKIEGLPNSSHVNRKQDPKARSSELLTSKTTNKPKDKTQDKSSKKSPAPLPPSSSHPNIHSSSQITHTQTTHSPELILEPKLSERANSEPILDKADSASPVGTNLIHKETISKSSLSPSSASFSDDSLPTSPTDKSPIRPSVKKTRAPAPPVELAPSLTNRADHASSALHDSHSSSSRTTQPSFVKEQRTVESKSMSSTYGPISPVASISPDSLSPTNTPDLSPLRSNSSHQFDKDNFSDYKTEQMFEQTGVKAKSTLQTVPLSPDSLSPPTLSPTSTVSPPLSPIKPPERPPRTKKKKGSVKSPSSPAISMNGDLVMDKVEGKNESILAAQDNNLDGLFDKMETILVNGDKPKVERPNSLFSESKTNSENIMELNNTEQSKMTARDSEVNQDEIMDSQQRRSIKKRTAPEPPAPKSESSFEDNKDLSWESPPKTDSGIPVVTIKKETKHIENHERNTELINRNGTGLRAKPAFDRMSISSYDSADSVPPPLPNSAPPPLPGSCQPTSDEATSPDEIVEIEYTVPLNTAPIDSDLDESFNRENHIAASRFEDTEGNDYDQRDLKSQSSSGIHNNSNNQYTKQTNNSPYSENDHGHASSAYEPRSQNRSSSAYEPRSQNRSSSAIDTSSISQSLLDNKNFFETQAFKEQAIKETDSKSTLKRQTYSTNDQRSPKQSSSDIDDSSISQSLLENKKFFETQAFKETDSSNIQRQTNAASDKQSHKHLSSDIDDSSISRSLLQNKKFFENQAFSETDSSKYMPYKASYSGPSVKAYERYQQCDESSHDHSSKGKEYDFPRSQIANEDSPMNRYLKAINNQNSAPQTLPDHQRRSDYRSAASFELGPNRNTSVRSNTENKLSNETNYHQTQPSSSKSLAASAETTDLASGMSTSSLTRKKGKKYTDRVKVLENVAKIKVRNGYKIDQSDESDLSDDDEHNGFNAIFSPGDSGIMTSVPTSSDETDGNSHGPVRILSYNLTSSQLDNPLIDKSMDSQYDDSSLTSPLVFESKRSLFEEKKDRSSAQTMSPTSPTSTISSDGMMSPQYRKYNGQELVDKARQFADMVQKPNFTVKTKGSDSDEFNQETLQGFEMNRRSVISQSTVKKKDVRSPTEPDQKLFEEAEELPIQNTQKSPVKHWEVNTEPVKNRVPDIGWNNSTGERNNLFSQNIVQENESTDSVNRQSLSDNLHNTKRQWEGVFKDHIDNQYKDPKEKPKSSVRHWEVKLPNQVIPRGTIRQQEDLTSSPNKMADTESAIDREIRLANEREDLLRREKEERLKLEQQNGKLDISSFENAANSPPSNKPLYHEMTEADRGSEMWQRESLIQQELREQEEREVALKRKNLTPVKANQDSDNIEDQPYESIIQREIRLQREREEELERQRIKKQPPVVVEEDPVPSPPAASPIPHTNNIDNNNVQSDINHNEQKVNISYEDAISGFQHDGESLIAREMRELREREEEIRKQRELLQNNNNEQSLQNQTPPKSESSQSITKSSSSTSINTTKQGTWQKDVSPYIQNHKRSDSVDSLASSQSTGRTPSDYTPSRDVKVMPNIQQDSDEESTPRYAPTSETPIQREIRLARERENELRRSKGLPEIEAPVEPTPLKQKPQTNTQNTPTSNYTPSPRSRQDSSGQAVRSYASSRLQQELSTQKQRELLYRQEGKIITTSEEHIEPMKYTEVTGSDQIDGTVKRNFKRSSISTSNLPSPETPTVEEPQVQPSPVKPIKGGGGASFSYKESRQTAESKIERELREMREREQELRIRRDPNSIEEEPESPTDTTFAKSVTVGPDGQKRSLADRWQQVCQS</sequence>